<reference evidence="3" key="1">
    <citation type="submission" date="2016-09" db="EMBL/GenBank/DDBJ databases">
        <authorList>
            <person name="Varghese N."/>
            <person name="Submissions S."/>
        </authorList>
    </citation>
    <scope>NUCLEOTIDE SEQUENCE [LARGE SCALE GENOMIC DNA]</scope>
    <source>
        <strain evidence="3">ANC 4466</strain>
    </source>
</reference>
<keyword evidence="3" id="KW-1185">Reference proteome</keyword>
<dbReference type="Pfam" id="PF08972">
    <property type="entry name" value="DUF1902"/>
    <property type="match status" value="1"/>
</dbReference>
<name>A0A240EDK9_9GAMM</name>
<evidence type="ECO:0000259" key="1">
    <source>
        <dbReference type="Pfam" id="PF08972"/>
    </source>
</evidence>
<dbReference type="InterPro" id="IPR015066">
    <property type="entry name" value="DUF1902"/>
</dbReference>
<accession>A0A240EDK9</accession>
<protein>
    <recommendedName>
        <fullName evidence="1">DUF1902 domain-containing protein</fullName>
    </recommendedName>
</protein>
<dbReference type="AlphaFoldDB" id="A0A240EDK9"/>
<sequence>MSKTIRARTIDKTTPFTMVLDVDVIFDSEANVWVADCEPLCIVTEASSYEQVIQQVRELVPEMLQENNIDLGNQKIYLNFQHLDESAIA</sequence>
<dbReference type="Gene3D" id="3.30.2390.10">
    <property type="entry name" value="TTHA1013-like"/>
    <property type="match status" value="1"/>
</dbReference>
<dbReference type="InterPro" id="IPR035069">
    <property type="entry name" value="TTHA1013/TTHA0281-like"/>
</dbReference>
<dbReference type="SUPFAM" id="SSF143100">
    <property type="entry name" value="TTHA1013/TTHA0281-like"/>
    <property type="match status" value="1"/>
</dbReference>
<feature type="domain" description="DUF1902" evidence="1">
    <location>
        <begin position="20"/>
        <end position="79"/>
    </location>
</feature>
<gene>
    <name evidence="2" type="ORF">SAMN05421731_11454</name>
</gene>
<dbReference type="RefSeq" id="WP_097080377.1">
    <property type="nucleotide sequence ID" value="NZ_BAABHT010000013.1"/>
</dbReference>
<evidence type="ECO:0000313" key="2">
    <source>
        <dbReference type="EMBL" id="SNX46641.1"/>
    </source>
</evidence>
<evidence type="ECO:0000313" key="3">
    <source>
        <dbReference type="Proteomes" id="UP000219042"/>
    </source>
</evidence>
<dbReference type="OrthoDB" id="6507194at2"/>
<proteinExistence type="predicted"/>
<dbReference type="EMBL" id="OANT01000014">
    <property type="protein sequence ID" value="SNX46641.1"/>
    <property type="molecule type" value="Genomic_DNA"/>
</dbReference>
<organism evidence="2 3">
    <name type="scientific">Acinetobacter puyangensis</name>
    <dbReference type="NCBI Taxonomy" id="1096779"/>
    <lineage>
        <taxon>Bacteria</taxon>
        <taxon>Pseudomonadati</taxon>
        <taxon>Pseudomonadota</taxon>
        <taxon>Gammaproteobacteria</taxon>
        <taxon>Moraxellales</taxon>
        <taxon>Moraxellaceae</taxon>
        <taxon>Acinetobacter</taxon>
    </lineage>
</organism>
<dbReference type="Proteomes" id="UP000219042">
    <property type="component" value="Unassembled WGS sequence"/>
</dbReference>